<reference evidence="3" key="1">
    <citation type="journal article" date="2019" name="Int. J. Syst. Evol. Microbiol.">
        <title>The Global Catalogue of Microorganisms (GCM) 10K type strain sequencing project: providing services to taxonomists for standard genome sequencing and annotation.</title>
        <authorList>
            <consortium name="The Broad Institute Genomics Platform"/>
            <consortium name="The Broad Institute Genome Sequencing Center for Infectious Disease"/>
            <person name="Wu L."/>
            <person name="Ma J."/>
        </authorList>
    </citation>
    <scope>NUCLEOTIDE SEQUENCE [LARGE SCALE GENOMIC DNA]</scope>
    <source>
        <strain evidence="3">CGMCC 1.15795</strain>
    </source>
</reference>
<protein>
    <recommendedName>
        <fullName evidence="4">Lipoprotein</fullName>
    </recommendedName>
</protein>
<organism evidence="2 3">
    <name type="scientific">Hymenobacter bucti</name>
    <dbReference type="NCBI Taxonomy" id="1844114"/>
    <lineage>
        <taxon>Bacteria</taxon>
        <taxon>Pseudomonadati</taxon>
        <taxon>Bacteroidota</taxon>
        <taxon>Cytophagia</taxon>
        <taxon>Cytophagales</taxon>
        <taxon>Hymenobacteraceae</taxon>
        <taxon>Hymenobacter</taxon>
    </lineage>
</organism>
<dbReference type="Proteomes" id="UP001597197">
    <property type="component" value="Unassembled WGS sequence"/>
</dbReference>
<dbReference type="PROSITE" id="PS51257">
    <property type="entry name" value="PROKAR_LIPOPROTEIN"/>
    <property type="match status" value="1"/>
</dbReference>
<sequence length="185" mass="20263">MKYLFAFFFVAFASGLAGCQQTDSAPKGPLTASFQLLNEQGQDATVFPQGQNVIFRFEIVNTSDQDVFVKNPVFDTRDFLEVFSTAEKQQVSLGKPYSGIFCYYVGGYVIPAHKAITCTIPWVDATAYPLSFPFCGHAPTTYLPIGHYRTAFSPAVTWNFSGQGPTAATTTNFPAVACEFEVTGR</sequence>
<keyword evidence="3" id="KW-1185">Reference proteome</keyword>
<dbReference type="RefSeq" id="WP_382318354.1">
    <property type="nucleotide sequence ID" value="NZ_JBHUFD010000019.1"/>
</dbReference>
<feature type="signal peptide" evidence="1">
    <location>
        <begin position="1"/>
        <end position="19"/>
    </location>
</feature>
<gene>
    <name evidence="2" type="ORF">ACFSDX_24105</name>
</gene>
<evidence type="ECO:0000313" key="3">
    <source>
        <dbReference type="Proteomes" id="UP001597197"/>
    </source>
</evidence>
<feature type="chain" id="PRO_5047305530" description="Lipoprotein" evidence="1">
    <location>
        <begin position="20"/>
        <end position="185"/>
    </location>
</feature>
<evidence type="ECO:0008006" key="4">
    <source>
        <dbReference type="Google" id="ProtNLM"/>
    </source>
</evidence>
<accession>A0ABW4R0Y1</accession>
<evidence type="ECO:0000313" key="2">
    <source>
        <dbReference type="EMBL" id="MFD1875538.1"/>
    </source>
</evidence>
<name>A0ABW4R0Y1_9BACT</name>
<evidence type="ECO:0000256" key="1">
    <source>
        <dbReference type="SAM" id="SignalP"/>
    </source>
</evidence>
<dbReference type="EMBL" id="JBHUFD010000019">
    <property type="protein sequence ID" value="MFD1875538.1"/>
    <property type="molecule type" value="Genomic_DNA"/>
</dbReference>
<keyword evidence="1" id="KW-0732">Signal</keyword>
<comment type="caution">
    <text evidence="2">The sequence shown here is derived from an EMBL/GenBank/DDBJ whole genome shotgun (WGS) entry which is preliminary data.</text>
</comment>
<proteinExistence type="predicted"/>